<comment type="caution">
    <text evidence="1">The sequence shown here is derived from an EMBL/GenBank/DDBJ whole genome shotgun (WGS) entry which is preliminary data.</text>
</comment>
<dbReference type="PROSITE" id="PS51257">
    <property type="entry name" value="PROKAR_LIPOPROTEIN"/>
    <property type="match status" value="1"/>
</dbReference>
<protein>
    <submittedName>
        <fullName evidence="1">Uncharacterized protein</fullName>
    </submittedName>
</protein>
<keyword evidence="2" id="KW-1185">Reference proteome</keyword>
<dbReference type="EMBL" id="JARK01001367">
    <property type="protein sequence ID" value="EYC17051.1"/>
    <property type="molecule type" value="Genomic_DNA"/>
</dbReference>
<evidence type="ECO:0000313" key="1">
    <source>
        <dbReference type="EMBL" id="EYC17051.1"/>
    </source>
</evidence>
<accession>A0A016UQ70</accession>
<proteinExistence type="predicted"/>
<evidence type="ECO:0000313" key="2">
    <source>
        <dbReference type="Proteomes" id="UP000024635"/>
    </source>
</evidence>
<reference evidence="2" key="1">
    <citation type="journal article" date="2015" name="Nat. Genet.">
        <title>The genome and transcriptome of the zoonotic hookworm Ancylostoma ceylanicum identify infection-specific gene families.</title>
        <authorList>
            <person name="Schwarz E.M."/>
            <person name="Hu Y."/>
            <person name="Antoshechkin I."/>
            <person name="Miller M.M."/>
            <person name="Sternberg P.W."/>
            <person name="Aroian R.V."/>
        </authorList>
    </citation>
    <scope>NUCLEOTIDE SEQUENCE</scope>
    <source>
        <strain evidence="2">HY135</strain>
    </source>
</reference>
<dbReference type="Proteomes" id="UP000024635">
    <property type="component" value="Unassembled WGS sequence"/>
</dbReference>
<sequence>MKTQTHRQVIPTMSPFTAFFAGAFYLISIACFADASKHKLPDCQMMLPLETIGKHMRGRLYDEVVAEYDCELEEIAHQLARDGLSSMPERNALYGESTTTERLNLRNVVQGWKHRLQLVWSKSS</sequence>
<name>A0A016UQ70_9BILA</name>
<organism evidence="1 2">
    <name type="scientific">Ancylostoma ceylanicum</name>
    <dbReference type="NCBI Taxonomy" id="53326"/>
    <lineage>
        <taxon>Eukaryota</taxon>
        <taxon>Metazoa</taxon>
        <taxon>Ecdysozoa</taxon>
        <taxon>Nematoda</taxon>
        <taxon>Chromadorea</taxon>
        <taxon>Rhabditida</taxon>
        <taxon>Rhabditina</taxon>
        <taxon>Rhabditomorpha</taxon>
        <taxon>Strongyloidea</taxon>
        <taxon>Ancylostomatidae</taxon>
        <taxon>Ancylostomatinae</taxon>
        <taxon>Ancylostoma</taxon>
    </lineage>
</organism>
<dbReference type="AlphaFoldDB" id="A0A016UQ70"/>
<gene>
    <name evidence="1" type="primary">Acey_s0031.g2248</name>
    <name evidence="1" type="synonym">ASP-s0031.g2248</name>
    <name evidence="1" type="ORF">Y032_0031g2248</name>
</gene>